<dbReference type="GO" id="GO:0070206">
    <property type="term" value="P:protein trimerization"/>
    <property type="evidence" value="ECO:0007669"/>
    <property type="project" value="InterPro"/>
</dbReference>
<sequence length="299" mass="32995" precursor="true">MARVFHSQTFKHSSFFLALLFCVNGVLAAPVTVESLDVLNMLEESPSEQTTPSPSVNPLFESEAGFSAESSTGSAEAQYQLQRLQQEVSELRGLVEEMGYQLQRLSSVSGDRYLELDQRFQDIQASVHTLTTTPPDADTSAEPGDVGPPAVVGADVGETPRSDLGNTEVPSEKALYDTALELIRNRQYEMATEQLQATIESYPEGRLTPNAYYWLGQAYAAMPRPEYEKSRQVLAQVITYYPEHQKVPDAAFKLGMVHHLMGDCGRASELLNQVIAQHQGKTVAKLAENYLRDKVDCGS</sequence>
<evidence type="ECO:0000313" key="6">
    <source>
        <dbReference type="EMBL" id="PDH35864.1"/>
    </source>
</evidence>
<accession>A0A2A5WHZ6</accession>
<feature type="coiled-coil region" evidence="2">
    <location>
        <begin position="74"/>
        <end position="101"/>
    </location>
</feature>
<organism evidence="6 7">
    <name type="scientific">OM182 bacterium MED-G24</name>
    <dbReference type="NCBI Taxonomy" id="1986255"/>
    <lineage>
        <taxon>Bacteria</taxon>
        <taxon>Pseudomonadati</taxon>
        <taxon>Pseudomonadota</taxon>
        <taxon>Gammaproteobacteria</taxon>
        <taxon>OMG group</taxon>
        <taxon>OM182 clade</taxon>
    </lineage>
</organism>
<protein>
    <recommendedName>
        <fullName evidence="2">Cell division coordinator CpoB</fullName>
    </recommendedName>
</protein>
<reference evidence="6 7" key="1">
    <citation type="submission" date="2017-08" db="EMBL/GenBank/DDBJ databases">
        <title>Fine stratification of microbial communities through a metagenomic profile of the photic zone.</title>
        <authorList>
            <person name="Haro-Moreno J.M."/>
            <person name="Lopez-Perez M."/>
            <person name="De La Torre J."/>
            <person name="Picazo A."/>
            <person name="Camacho A."/>
            <person name="Rodriguez-Valera F."/>
        </authorList>
    </citation>
    <scope>NUCLEOTIDE SEQUENCE [LARGE SCALE GENOMIC DNA]</scope>
    <source>
        <strain evidence="6">MED-G24</strain>
    </source>
</reference>
<evidence type="ECO:0000256" key="2">
    <source>
        <dbReference type="HAMAP-Rule" id="MF_02066"/>
    </source>
</evidence>
<feature type="region of interest" description="Disordered" evidence="3">
    <location>
        <begin position="44"/>
        <end position="72"/>
    </location>
</feature>
<evidence type="ECO:0000313" key="7">
    <source>
        <dbReference type="Proteomes" id="UP000219327"/>
    </source>
</evidence>
<dbReference type="InterPro" id="IPR039565">
    <property type="entry name" value="BamD-like"/>
</dbReference>
<feature type="signal peptide" evidence="2">
    <location>
        <begin position="1"/>
        <end position="28"/>
    </location>
</feature>
<feature type="chain" id="PRO_5013411937" description="Cell division coordinator CpoB" evidence="2">
    <location>
        <begin position="29"/>
        <end position="299"/>
    </location>
</feature>
<evidence type="ECO:0000259" key="4">
    <source>
        <dbReference type="Pfam" id="PF13525"/>
    </source>
</evidence>
<dbReference type="EMBL" id="NTKD01000080">
    <property type="protein sequence ID" value="PDH35864.1"/>
    <property type="molecule type" value="Genomic_DNA"/>
</dbReference>
<dbReference type="Gene3D" id="1.20.5.110">
    <property type="match status" value="1"/>
</dbReference>
<comment type="similarity">
    <text evidence="2">Belongs to the CpoB family.</text>
</comment>
<dbReference type="InterPro" id="IPR014162">
    <property type="entry name" value="CpoB_C"/>
</dbReference>
<proteinExistence type="inferred from homology"/>
<dbReference type="SUPFAM" id="SSF48452">
    <property type="entry name" value="TPR-like"/>
    <property type="match status" value="1"/>
</dbReference>
<dbReference type="NCBIfam" id="TIGR02795">
    <property type="entry name" value="tol_pal_ybgF"/>
    <property type="match status" value="1"/>
</dbReference>
<dbReference type="HAMAP" id="MF_02066">
    <property type="entry name" value="CpoB"/>
    <property type="match status" value="1"/>
</dbReference>
<keyword evidence="2" id="KW-0132">Cell division</keyword>
<evidence type="ECO:0000256" key="1">
    <source>
        <dbReference type="ARBA" id="ARBA00022729"/>
    </source>
</evidence>
<feature type="domain" description="Outer membrane lipoprotein BamD-like" evidence="4">
    <location>
        <begin position="172"/>
        <end position="258"/>
    </location>
</feature>
<keyword evidence="1 2" id="KW-0732">Signal</keyword>
<comment type="function">
    <text evidence="2">Mediates coordination of peptidoglycan synthesis and outer membrane constriction during cell division.</text>
</comment>
<dbReference type="Proteomes" id="UP000219327">
    <property type="component" value="Unassembled WGS sequence"/>
</dbReference>
<gene>
    <name evidence="6" type="primary">ygbF</name>
    <name evidence="2" type="synonym">cpoB</name>
    <name evidence="6" type="ORF">CNE99_10570</name>
</gene>
<keyword evidence="2" id="KW-0131">Cell cycle</keyword>
<evidence type="ECO:0000256" key="3">
    <source>
        <dbReference type="SAM" id="MobiDB-lite"/>
    </source>
</evidence>
<keyword evidence="2" id="KW-0175">Coiled coil</keyword>
<dbReference type="GO" id="GO:0030288">
    <property type="term" value="C:outer membrane-bounded periplasmic space"/>
    <property type="evidence" value="ECO:0007669"/>
    <property type="project" value="UniProtKB-UniRule"/>
</dbReference>
<comment type="subcellular location">
    <subcellularLocation>
        <location evidence="2">Periplasm</location>
    </subcellularLocation>
</comment>
<dbReference type="Pfam" id="PF16331">
    <property type="entry name" value="TolA_bind_tri"/>
    <property type="match status" value="1"/>
</dbReference>
<dbReference type="InterPro" id="IPR034706">
    <property type="entry name" value="CpoB"/>
</dbReference>
<dbReference type="InterPro" id="IPR032519">
    <property type="entry name" value="YbgF_tri"/>
</dbReference>
<dbReference type="AlphaFoldDB" id="A0A2A5WHZ6"/>
<dbReference type="InterPro" id="IPR011990">
    <property type="entry name" value="TPR-like_helical_dom_sf"/>
</dbReference>
<dbReference type="GO" id="GO:0043093">
    <property type="term" value="P:FtsZ-dependent cytokinesis"/>
    <property type="evidence" value="ECO:0007669"/>
    <property type="project" value="UniProtKB-UniRule"/>
</dbReference>
<evidence type="ECO:0000259" key="5">
    <source>
        <dbReference type="Pfam" id="PF16331"/>
    </source>
</evidence>
<name>A0A2A5WHZ6_9GAMM</name>
<dbReference type="Gene3D" id="1.25.40.10">
    <property type="entry name" value="Tetratricopeptide repeat domain"/>
    <property type="match status" value="1"/>
</dbReference>
<keyword evidence="2" id="KW-0574">Periplasm</keyword>
<feature type="domain" description="YbgF trimerisation" evidence="5">
    <location>
        <begin position="71"/>
        <end position="126"/>
    </location>
</feature>
<dbReference type="Pfam" id="PF13525">
    <property type="entry name" value="YfiO"/>
    <property type="match status" value="1"/>
</dbReference>
<comment type="caution">
    <text evidence="6">The sequence shown here is derived from an EMBL/GenBank/DDBJ whole genome shotgun (WGS) entry which is preliminary data.</text>
</comment>